<evidence type="ECO:0000256" key="3">
    <source>
        <dbReference type="ARBA" id="ARBA00022525"/>
    </source>
</evidence>
<gene>
    <name evidence="7" type="ordered locus">AALP_Aa6g165600</name>
</gene>
<organism evidence="7 8">
    <name type="scientific">Arabis alpina</name>
    <name type="common">Alpine rock-cress</name>
    <dbReference type="NCBI Taxonomy" id="50452"/>
    <lineage>
        <taxon>Eukaryota</taxon>
        <taxon>Viridiplantae</taxon>
        <taxon>Streptophyta</taxon>
        <taxon>Embryophyta</taxon>
        <taxon>Tracheophyta</taxon>
        <taxon>Spermatophyta</taxon>
        <taxon>Magnoliopsida</taxon>
        <taxon>eudicotyledons</taxon>
        <taxon>Gunneridae</taxon>
        <taxon>Pentapetalae</taxon>
        <taxon>rosids</taxon>
        <taxon>malvids</taxon>
        <taxon>Brassicales</taxon>
        <taxon>Brassicaceae</taxon>
        <taxon>Arabideae</taxon>
        <taxon>Arabis</taxon>
    </lineage>
</organism>
<keyword evidence="8" id="KW-1185">Reference proteome</keyword>
<dbReference type="GO" id="GO:0007165">
    <property type="term" value="P:signal transduction"/>
    <property type="evidence" value="ECO:0007669"/>
    <property type="project" value="InterPro"/>
</dbReference>
<comment type="similarity">
    <text evidence="2">Belongs to the DEFL family.</text>
</comment>
<sequence>MKYGSVLFVVSCVIGFLILSHVKEVEGQKDLGCNMDVEAPGHCGNNGKSLCEEDLRKKLRKIPSAPKDIKVACNCTDRPHYIKGYPHYRVCDCRTDCPR</sequence>
<dbReference type="OMA" id="CACQHDC"/>
<dbReference type="Pfam" id="PF06876">
    <property type="entry name" value="SCRL"/>
    <property type="match status" value="1"/>
</dbReference>
<name>A0A087GPP0_ARAAL</name>
<evidence type="ECO:0000313" key="8">
    <source>
        <dbReference type="Proteomes" id="UP000029120"/>
    </source>
</evidence>
<dbReference type="InterPro" id="IPR010682">
    <property type="entry name" value="SCRL"/>
</dbReference>
<evidence type="ECO:0000256" key="4">
    <source>
        <dbReference type="ARBA" id="ARBA00022729"/>
    </source>
</evidence>
<accession>A0A087GPP0</accession>
<dbReference type="AlphaFoldDB" id="A0A087GPP0"/>
<keyword evidence="5" id="KW-1015">Disulfide bond</keyword>
<protein>
    <submittedName>
        <fullName evidence="7">Uncharacterized protein</fullName>
    </submittedName>
</protein>
<evidence type="ECO:0000256" key="5">
    <source>
        <dbReference type="ARBA" id="ARBA00023157"/>
    </source>
</evidence>
<comment type="subcellular location">
    <subcellularLocation>
        <location evidence="1">Secreted</location>
    </subcellularLocation>
</comment>
<evidence type="ECO:0000256" key="2">
    <source>
        <dbReference type="ARBA" id="ARBA00006722"/>
    </source>
</evidence>
<keyword evidence="4 6" id="KW-0732">Signal</keyword>
<evidence type="ECO:0000313" key="7">
    <source>
        <dbReference type="EMBL" id="KFK31842.1"/>
    </source>
</evidence>
<feature type="signal peptide" evidence="6">
    <location>
        <begin position="1"/>
        <end position="27"/>
    </location>
</feature>
<dbReference type="GO" id="GO:0005576">
    <property type="term" value="C:extracellular region"/>
    <property type="evidence" value="ECO:0007669"/>
    <property type="project" value="UniProtKB-SubCell"/>
</dbReference>
<feature type="chain" id="PRO_5001822289" evidence="6">
    <location>
        <begin position="28"/>
        <end position="99"/>
    </location>
</feature>
<dbReference type="EMBL" id="CM002874">
    <property type="protein sequence ID" value="KFK31842.1"/>
    <property type="molecule type" value="Genomic_DNA"/>
</dbReference>
<dbReference type="Gramene" id="KFK31842">
    <property type="protein sequence ID" value="KFK31842"/>
    <property type="gene ID" value="AALP_AA6G165600"/>
</dbReference>
<proteinExistence type="inferred from homology"/>
<dbReference type="PANTHER" id="PTHR34450">
    <property type="entry name" value="DEFENSIN-LIKE PROTEIN 245-RELATED"/>
    <property type="match status" value="1"/>
</dbReference>
<dbReference type="OrthoDB" id="1021412at2759"/>
<reference evidence="8" key="1">
    <citation type="journal article" date="2015" name="Nat. Plants">
        <title>Genome expansion of Arabis alpina linked with retrotransposition and reduced symmetric DNA methylation.</title>
        <authorList>
            <person name="Willing E.M."/>
            <person name="Rawat V."/>
            <person name="Mandakova T."/>
            <person name="Maumus F."/>
            <person name="James G.V."/>
            <person name="Nordstroem K.J."/>
            <person name="Becker C."/>
            <person name="Warthmann N."/>
            <person name="Chica C."/>
            <person name="Szarzynska B."/>
            <person name="Zytnicki M."/>
            <person name="Albani M.C."/>
            <person name="Kiefer C."/>
            <person name="Bergonzi S."/>
            <person name="Castaings L."/>
            <person name="Mateos J.L."/>
            <person name="Berns M.C."/>
            <person name="Bujdoso N."/>
            <person name="Piofczyk T."/>
            <person name="de Lorenzo L."/>
            <person name="Barrero-Sicilia C."/>
            <person name="Mateos I."/>
            <person name="Piednoel M."/>
            <person name="Hagmann J."/>
            <person name="Chen-Min-Tao R."/>
            <person name="Iglesias-Fernandez R."/>
            <person name="Schuster S.C."/>
            <person name="Alonso-Blanco C."/>
            <person name="Roudier F."/>
            <person name="Carbonero P."/>
            <person name="Paz-Ares J."/>
            <person name="Davis S.J."/>
            <person name="Pecinka A."/>
            <person name="Quesneville H."/>
            <person name="Colot V."/>
            <person name="Lysak M.A."/>
            <person name="Weigel D."/>
            <person name="Coupland G."/>
            <person name="Schneeberger K."/>
        </authorList>
    </citation>
    <scope>NUCLEOTIDE SEQUENCE [LARGE SCALE GENOMIC DNA]</scope>
    <source>
        <strain evidence="8">cv. Pajares</strain>
    </source>
</reference>
<evidence type="ECO:0000256" key="1">
    <source>
        <dbReference type="ARBA" id="ARBA00004613"/>
    </source>
</evidence>
<dbReference type="PANTHER" id="PTHR34450:SF4">
    <property type="entry name" value="DEFENSIN-LIKE PROTEIN 226-RELATED"/>
    <property type="match status" value="1"/>
</dbReference>
<evidence type="ECO:0000256" key="6">
    <source>
        <dbReference type="SAM" id="SignalP"/>
    </source>
</evidence>
<dbReference type="Proteomes" id="UP000029120">
    <property type="component" value="Chromosome 6"/>
</dbReference>
<keyword evidence="3" id="KW-0964">Secreted</keyword>